<dbReference type="EMBL" id="CP042909">
    <property type="protein sequence ID" value="QJA07002.1"/>
    <property type="molecule type" value="Genomic_DNA"/>
</dbReference>
<protein>
    <submittedName>
        <fullName evidence="1">Uncharacterized protein</fullName>
    </submittedName>
</protein>
<gene>
    <name evidence="1" type="ORF">FVE67_07380</name>
</gene>
<dbReference type="Proteomes" id="UP000501253">
    <property type="component" value="Chromosome"/>
</dbReference>
<keyword evidence="2" id="KW-1185">Reference proteome</keyword>
<dbReference type="KEGG" id="tmai:FVE67_07380"/>
<sequence length="106" mass="11582">MVRAHERAHLAAGGELVISGPHYVYRRGPDGRLYAVGGDVVIDTSGVPGDPEATLRKAERIIRAALAPLNPSPQDLRVALRAQMMAMQARLEVARERMEEGHAYRA</sequence>
<dbReference type="AlphaFoldDB" id="A0A6H1WUX7"/>
<accession>A0A6H1WUX7</accession>
<reference evidence="1 2" key="1">
    <citation type="submission" date="2019-08" db="EMBL/GenBank/DDBJ databases">
        <title>Complete genome sequence of Thermosulfurimonas marina SU872T, an anaerobic thermophilic chemolithoautotrophic bacterium isolated from a shallow marine hydrothermal vent.</title>
        <authorList>
            <person name="Allioux M."/>
            <person name="Jebbar M."/>
            <person name="Slobodkina G."/>
            <person name="Slobodkin A."/>
            <person name="Moalic Y."/>
            <person name="Frolova A."/>
            <person name="Shao Z."/>
            <person name="Alain K."/>
        </authorList>
    </citation>
    <scope>NUCLEOTIDE SEQUENCE [LARGE SCALE GENOMIC DNA]</scope>
    <source>
        <strain evidence="1 2">SU872</strain>
    </source>
</reference>
<evidence type="ECO:0000313" key="1">
    <source>
        <dbReference type="EMBL" id="QJA07002.1"/>
    </source>
</evidence>
<organism evidence="1 2">
    <name type="scientific">Thermosulfurimonas marina</name>
    <dbReference type="NCBI Taxonomy" id="2047767"/>
    <lineage>
        <taxon>Bacteria</taxon>
        <taxon>Pseudomonadati</taxon>
        <taxon>Thermodesulfobacteriota</taxon>
        <taxon>Thermodesulfobacteria</taxon>
        <taxon>Thermodesulfobacteriales</taxon>
        <taxon>Thermodesulfobacteriaceae</taxon>
        <taxon>Thermosulfurimonas</taxon>
    </lineage>
</organism>
<name>A0A6H1WUX7_9BACT</name>
<dbReference type="InterPro" id="IPR021973">
    <property type="entry name" value="SprA-related"/>
</dbReference>
<dbReference type="Pfam" id="PF12118">
    <property type="entry name" value="SprA-related"/>
    <property type="match status" value="1"/>
</dbReference>
<evidence type="ECO:0000313" key="2">
    <source>
        <dbReference type="Proteomes" id="UP000501253"/>
    </source>
</evidence>
<proteinExistence type="predicted"/>